<keyword evidence="3" id="KW-1185">Reference proteome</keyword>
<proteinExistence type="predicted"/>
<dbReference type="CDD" id="cd02440">
    <property type="entry name" value="AdoMet_MTases"/>
    <property type="match status" value="1"/>
</dbReference>
<dbReference type="Gene3D" id="3.40.50.150">
    <property type="entry name" value="Vaccinia Virus protein VP39"/>
    <property type="match status" value="1"/>
</dbReference>
<evidence type="ECO:0000256" key="1">
    <source>
        <dbReference type="SAM" id="Phobius"/>
    </source>
</evidence>
<keyword evidence="2" id="KW-0808">Transferase</keyword>
<keyword evidence="2" id="KW-0489">Methyltransferase</keyword>
<feature type="transmembrane region" description="Helical" evidence="1">
    <location>
        <begin position="182"/>
        <end position="211"/>
    </location>
</feature>
<evidence type="ECO:0000313" key="2">
    <source>
        <dbReference type="EMBL" id="WXB10326.1"/>
    </source>
</evidence>
<protein>
    <submittedName>
        <fullName evidence="2">Class I SAM-dependent methyltransferase</fullName>
    </submittedName>
</protein>
<keyword evidence="1" id="KW-0472">Membrane</keyword>
<dbReference type="InterPro" id="IPR029063">
    <property type="entry name" value="SAM-dependent_MTases_sf"/>
</dbReference>
<accession>A0ABZ2LHC8</accession>
<dbReference type="GO" id="GO:0008168">
    <property type="term" value="F:methyltransferase activity"/>
    <property type="evidence" value="ECO:0007669"/>
    <property type="project" value="UniProtKB-KW"/>
</dbReference>
<organism evidence="2 3">
    <name type="scientific">Pendulispora rubella</name>
    <dbReference type="NCBI Taxonomy" id="2741070"/>
    <lineage>
        <taxon>Bacteria</taxon>
        <taxon>Pseudomonadati</taxon>
        <taxon>Myxococcota</taxon>
        <taxon>Myxococcia</taxon>
        <taxon>Myxococcales</taxon>
        <taxon>Sorangiineae</taxon>
        <taxon>Pendulisporaceae</taxon>
        <taxon>Pendulispora</taxon>
    </lineage>
</organism>
<dbReference type="EMBL" id="CP089983">
    <property type="protein sequence ID" value="WXB10326.1"/>
    <property type="molecule type" value="Genomic_DNA"/>
</dbReference>
<evidence type="ECO:0000313" key="3">
    <source>
        <dbReference type="Proteomes" id="UP001374803"/>
    </source>
</evidence>
<dbReference type="PANTHER" id="PTHR43861">
    <property type="entry name" value="TRANS-ACONITATE 2-METHYLTRANSFERASE-RELATED"/>
    <property type="match status" value="1"/>
</dbReference>
<gene>
    <name evidence="2" type="ORF">LVJ94_24240</name>
</gene>
<reference evidence="2" key="1">
    <citation type="submission" date="2021-12" db="EMBL/GenBank/DDBJ databases">
        <title>Discovery of the Pendulisporaceae a myxobacterial family with distinct sporulation behavior and unique specialized metabolism.</title>
        <authorList>
            <person name="Garcia R."/>
            <person name="Popoff A."/>
            <person name="Bader C.D."/>
            <person name="Loehr J."/>
            <person name="Walesch S."/>
            <person name="Walt C."/>
            <person name="Boldt J."/>
            <person name="Bunk B."/>
            <person name="Haeckl F.J.F.P.J."/>
            <person name="Gunesch A.P."/>
            <person name="Birkelbach J."/>
            <person name="Nuebel U."/>
            <person name="Pietschmann T."/>
            <person name="Bach T."/>
            <person name="Mueller R."/>
        </authorList>
    </citation>
    <scope>NUCLEOTIDE SEQUENCE</scope>
    <source>
        <strain evidence="2">MSr11367</strain>
    </source>
</reference>
<keyword evidence="1" id="KW-0812">Transmembrane</keyword>
<dbReference type="Proteomes" id="UP001374803">
    <property type="component" value="Chromosome"/>
</dbReference>
<dbReference type="SUPFAM" id="SSF53335">
    <property type="entry name" value="S-adenosyl-L-methionine-dependent methyltransferases"/>
    <property type="match status" value="1"/>
</dbReference>
<dbReference type="GO" id="GO:0032259">
    <property type="term" value="P:methylation"/>
    <property type="evidence" value="ECO:0007669"/>
    <property type="project" value="UniProtKB-KW"/>
</dbReference>
<dbReference type="RefSeq" id="WP_394840002.1">
    <property type="nucleotide sequence ID" value="NZ_CP089929.1"/>
</dbReference>
<sequence length="610" mass="67899">MIAGALIGGALVALGLFDSLNKRGRAAALQRLAPATADVAPEHMFIVRPGVVLDDATRRAASAHARAMGLLALDLVSPKLASWRVQLFLTMGNPATYRRDRIGNGVSACDALLVDRETLARATHGGRAPAEPKDAIEFAKLAATLKHYASTEMDFAVAPSLETPGISLDERRRLLRMAFGNYVGPVIALHVALTLLTLFLAPMWGLAALLIRHLEIFISTLGTPLAPRDRAVYFVARTPVELASTFGSMKEAPGRRTTEQELQQAYDTLLAQGTSRFFERPREDCPICGSRALSKALEIGDRYQGKPGRFTLSRCDSCRHVFQNPRLSIEGLNFYYRDFYDGHGEEELAGLFASTPDLYRARARMVAGVDQPRRWLDVGAGHGHFCSIARDILPNTRFDGLDLAESIEDAERRRWVDRGIRGLFPEVAPTLVAAAEHYDVISMSHYLEHTTDPRAEIAAAANVLQEGGLFFIEVPDPESRFARLLGRQWMPWFQPQHLHFLSTGNLERLLREYGFEPVLWHRGEAHQPVDFTFGTYLLFADLAPLIDGPWRNTRSGAIKRVFCGFLRMLSLPVFLFANVLDRILAPFVRRPGWSNTYRVVARRTSLSPAE</sequence>
<name>A0ABZ2LHC8_9BACT</name>
<dbReference type="Pfam" id="PF13489">
    <property type="entry name" value="Methyltransf_23"/>
    <property type="match status" value="1"/>
</dbReference>
<keyword evidence="1" id="KW-1133">Transmembrane helix</keyword>